<dbReference type="Pfam" id="PF00400">
    <property type="entry name" value="WD40"/>
    <property type="match status" value="3"/>
</dbReference>
<comment type="subcellular location">
    <subcellularLocation>
        <location evidence="1">Nucleus</location>
    </subcellularLocation>
</comment>
<accession>A0ABD2PTW2</accession>
<dbReference type="GO" id="GO:0005634">
    <property type="term" value="C:nucleus"/>
    <property type="evidence" value="ECO:0007669"/>
    <property type="project" value="UniProtKB-SubCell"/>
</dbReference>
<dbReference type="Proteomes" id="UP001626550">
    <property type="component" value="Unassembled WGS sequence"/>
</dbReference>
<reference evidence="7 8" key="1">
    <citation type="submission" date="2024-11" db="EMBL/GenBank/DDBJ databases">
        <title>Adaptive evolution of stress response genes in parasites aligns with host niche diversity.</title>
        <authorList>
            <person name="Hahn C."/>
            <person name="Resl P."/>
        </authorList>
    </citation>
    <scope>NUCLEOTIDE SEQUENCE [LARGE SCALE GENOMIC DNA]</scope>
    <source>
        <strain evidence="7">EGGRZ-B1_66</strain>
        <tissue evidence="7">Body</tissue>
    </source>
</reference>
<gene>
    <name evidence="7" type="primary">RRP9</name>
    <name evidence="7" type="ORF">Ciccas_011550</name>
</gene>
<protein>
    <submittedName>
        <fullName evidence="7">Pre-rRNA processing protein</fullName>
    </submittedName>
</protein>
<proteinExistence type="predicted"/>
<dbReference type="InterPro" id="IPR015943">
    <property type="entry name" value="WD40/YVTN_repeat-like_dom_sf"/>
</dbReference>
<dbReference type="SUPFAM" id="SSF50978">
    <property type="entry name" value="WD40 repeat-like"/>
    <property type="match status" value="1"/>
</dbReference>
<dbReference type="SMART" id="SM00320">
    <property type="entry name" value="WD40"/>
    <property type="match status" value="6"/>
</dbReference>
<keyword evidence="3" id="KW-0677">Repeat</keyword>
<organism evidence="7 8">
    <name type="scientific">Cichlidogyrus casuarinus</name>
    <dbReference type="NCBI Taxonomy" id="1844966"/>
    <lineage>
        <taxon>Eukaryota</taxon>
        <taxon>Metazoa</taxon>
        <taxon>Spiralia</taxon>
        <taxon>Lophotrochozoa</taxon>
        <taxon>Platyhelminthes</taxon>
        <taxon>Monogenea</taxon>
        <taxon>Monopisthocotylea</taxon>
        <taxon>Dactylogyridea</taxon>
        <taxon>Ancyrocephalidae</taxon>
        <taxon>Cichlidogyrus</taxon>
    </lineage>
</organism>
<feature type="repeat" description="WD" evidence="5">
    <location>
        <begin position="111"/>
        <end position="152"/>
    </location>
</feature>
<keyword evidence="4" id="KW-0539">Nucleus</keyword>
<evidence type="ECO:0000256" key="6">
    <source>
        <dbReference type="SAM" id="MobiDB-lite"/>
    </source>
</evidence>
<feature type="repeat" description="WD" evidence="5">
    <location>
        <begin position="163"/>
        <end position="195"/>
    </location>
</feature>
<name>A0ABD2PTW2_9PLAT</name>
<dbReference type="InterPro" id="IPR039241">
    <property type="entry name" value="Rrp9-like"/>
</dbReference>
<dbReference type="PROSITE" id="PS50082">
    <property type="entry name" value="WD_REPEATS_2"/>
    <property type="match status" value="3"/>
</dbReference>
<dbReference type="InterPro" id="IPR001680">
    <property type="entry name" value="WD40_rpt"/>
</dbReference>
<evidence type="ECO:0000256" key="3">
    <source>
        <dbReference type="ARBA" id="ARBA00022737"/>
    </source>
</evidence>
<dbReference type="EMBL" id="JBJKFK010003448">
    <property type="protein sequence ID" value="KAL3309896.1"/>
    <property type="molecule type" value="Genomic_DNA"/>
</dbReference>
<dbReference type="PANTHER" id="PTHR19865:SF0">
    <property type="entry name" value="U3 SMALL NUCLEOLAR RNA-INTERACTING PROTEIN 2"/>
    <property type="match status" value="1"/>
</dbReference>
<evidence type="ECO:0000313" key="7">
    <source>
        <dbReference type="EMBL" id="KAL3309896.1"/>
    </source>
</evidence>
<dbReference type="PROSITE" id="PS50294">
    <property type="entry name" value="WD_REPEATS_REGION"/>
    <property type="match status" value="1"/>
</dbReference>
<keyword evidence="8" id="KW-1185">Reference proteome</keyword>
<sequence length="500" mass="55033">MKTKHASAGLKLSKKRKRKDDDSVSSGSDSDEKSTTLEIEEDPYEKETAREKHIRLTRKALQEAKDALASDEDEEFLSNRLHEEILTQREKIMRHISDKVKIPEISKFRELTGHGKSPTCLCISDNGEHLYTAGKDATLIKWSLATLDKQIVRKGGNQKKPAKIGHTGPILAISVSSDERYVASGGADKLVIVWNAVDLSVFAKLSRHQSPVTAVSFRCNSHMLFTGDKSGRVCAWNMPLTDLIQDQGARTHIEVLGVVGLKGERCVTCTGYGGPGVTVWKVPEEICVQYAPKSGHEESMECIYAVMDDLFISGSVSNKLYVWNTSRGSPVQVLCNAHAALDSEDLDSWRTSHLLGARKPLVWITCITGLRGTDLIATGASTGEVLFWKISQPSKVAALGQTLSKEQRLQMVDSSVTGTKLAPLPNSRIQFAGFVNSLVFSPDGKFLCVAVGQELRLGKWEAARRKSVKNSVHIVPLNLDIKLNSNPLLANRDLFDVQEE</sequence>
<dbReference type="Gene3D" id="2.130.10.10">
    <property type="entry name" value="YVTN repeat-like/Quinoprotein amine dehydrogenase"/>
    <property type="match status" value="1"/>
</dbReference>
<evidence type="ECO:0000256" key="1">
    <source>
        <dbReference type="ARBA" id="ARBA00004123"/>
    </source>
</evidence>
<keyword evidence="2 5" id="KW-0853">WD repeat</keyword>
<feature type="region of interest" description="Disordered" evidence="6">
    <location>
        <begin position="1"/>
        <end position="51"/>
    </location>
</feature>
<dbReference type="InterPro" id="IPR036322">
    <property type="entry name" value="WD40_repeat_dom_sf"/>
</dbReference>
<feature type="compositionally biased region" description="Low complexity" evidence="6">
    <location>
        <begin position="1"/>
        <end position="11"/>
    </location>
</feature>
<comment type="caution">
    <text evidence="7">The sequence shown here is derived from an EMBL/GenBank/DDBJ whole genome shotgun (WGS) entry which is preliminary data.</text>
</comment>
<evidence type="ECO:0000313" key="8">
    <source>
        <dbReference type="Proteomes" id="UP001626550"/>
    </source>
</evidence>
<dbReference type="AlphaFoldDB" id="A0ABD2PTW2"/>
<evidence type="ECO:0000256" key="5">
    <source>
        <dbReference type="PROSITE-ProRule" id="PRU00221"/>
    </source>
</evidence>
<dbReference type="PANTHER" id="PTHR19865">
    <property type="entry name" value="U3 SMALL NUCLEOLAR RNA INTERACTING PROTEIN 2"/>
    <property type="match status" value="1"/>
</dbReference>
<evidence type="ECO:0000256" key="2">
    <source>
        <dbReference type="ARBA" id="ARBA00022574"/>
    </source>
</evidence>
<feature type="repeat" description="WD" evidence="5">
    <location>
        <begin position="205"/>
        <end position="238"/>
    </location>
</feature>
<evidence type="ECO:0000256" key="4">
    <source>
        <dbReference type="ARBA" id="ARBA00023242"/>
    </source>
</evidence>